<dbReference type="GO" id="GO:0008299">
    <property type="term" value="P:isoprenoid biosynthetic process"/>
    <property type="evidence" value="ECO:0007669"/>
    <property type="project" value="InterPro"/>
</dbReference>
<dbReference type="InterPro" id="IPR018294">
    <property type="entry name" value="ISPD_synthase_CS"/>
</dbReference>
<comment type="caution">
    <text evidence="3">The sequence shown here is derived from an EMBL/GenBank/DDBJ whole genome shotgun (WGS) entry which is preliminary data.</text>
</comment>
<accession>A0A9X2HDU6</accession>
<keyword evidence="2 3" id="KW-0548">Nucleotidyltransferase</keyword>
<evidence type="ECO:0000313" key="4">
    <source>
        <dbReference type="Proteomes" id="UP001139502"/>
    </source>
</evidence>
<proteinExistence type="predicted"/>
<dbReference type="AlphaFoldDB" id="A0A9X2HDU6"/>
<dbReference type="SUPFAM" id="SSF53448">
    <property type="entry name" value="Nucleotide-diphospho-sugar transferases"/>
    <property type="match status" value="1"/>
</dbReference>
<dbReference type="InterPro" id="IPR050088">
    <property type="entry name" value="IspD/TarI_cytidylyltransf_bact"/>
</dbReference>
<dbReference type="PROSITE" id="PS01295">
    <property type="entry name" value="ISPD"/>
    <property type="match status" value="1"/>
</dbReference>
<dbReference type="PANTHER" id="PTHR32125:SF4">
    <property type="entry name" value="2-C-METHYL-D-ERYTHRITOL 4-PHOSPHATE CYTIDYLYLTRANSFERASE, CHLOROPLASTIC"/>
    <property type="match status" value="1"/>
</dbReference>
<organism evidence="3 4">
    <name type="scientific">Rothia santali</name>
    <dbReference type="NCBI Taxonomy" id="2949643"/>
    <lineage>
        <taxon>Bacteria</taxon>
        <taxon>Bacillati</taxon>
        <taxon>Actinomycetota</taxon>
        <taxon>Actinomycetes</taxon>
        <taxon>Micrococcales</taxon>
        <taxon>Micrococcaceae</taxon>
        <taxon>Rothia</taxon>
    </lineage>
</organism>
<keyword evidence="1" id="KW-0808">Transferase</keyword>
<evidence type="ECO:0000256" key="2">
    <source>
        <dbReference type="ARBA" id="ARBA00022695"/>
    </source>
</evidence>
<evidence type="ECO:0000313" key="3">
    <source>
        <dbReference type="EMBL" id="MCP3426290.1"/>
    </source>
</evidence>
<dbReference type="InterPro" id="IPR034683">
    <property type="entry name" value="IspD/TarI"/>
</dbReference>
<keyword evidence="4" id="KW-1185">Reference proteome</keyword>
<sequence>MTGGGTRAASVAAGLELVESLPDRSRLHGILVHDAARCLAPATVFDAVAAALDAGERAVIPVLPVTDTIKAVDAAGYVVSTPQRAGLRIVQTPQGFDLDTLATAHREAAALPAEVAAGVTDDAMLAETLGIPVATVPGSAESLKITVPLDLLLADAVLAERAR</sequence>
<protein>
    <submittedName>
        <fullName evidence="3">2-C-methyl-D-erythritol 4-phosphate cytidylyltransferase</fullName>
    </submittedName>
</protein>
<dbReference type="Proteomes" id="UP001139502">
    <property type="component" value="Unassembled WGS sequence"/>
</dbReference>
<dbReference type="EMBL" id="JANAFB010000022">
    <property type="protein sequence ID" value="MCP3426290.1"/>
    <property type="molecule type" value="Genomic_DNA"/>
</dbReference>
<dbReference type="InterPro" id="IPR029044">
    <property type="entry name" value="Nucleotide-diphossugar_trans"/>
</dbReference>
<gene>
    <name evidence="3" type="ORF">NBM05_09805</name>
</gene>
<dbReference type="PANTHER" id="PTHR32125">
    <property type="entry name" value="2-C-METHYL-D-ERYTHRITOL 4-PHOSPHATE CYTIDYLYLTRANSFERASE, CHLOROPLASTIC"/>
    <property type="match status" value="1"/>
</dbReference>
<evidence type="ECO:0000256" key="1">
    <source>
        <dbReference type="ARBA" id="ARBA00022679"/>
    </source>
</evidence>
<reference evidence="3" key="1">
    <citation type="submission" date="2022-06" db="EMBL/GenBank/DDBJ databases">
        <title>Rothia sp. isolated from sandalwood seedling.</title>
        <authorList>
            <person name="Tuikhar N."/>
            <person name="Kirdat K."/>
            <person name="Thorat V."/>
            <person name="Swetha P."/>
            <person name="Padma S."/>
            <person name="Sundararaj R."/>
            <person name="Yadav A."/>
        </authorList>
    </citation>
    <scope>NUCLEOTIDE SEQUENCE</scope>
    <source>
        <strain evidence="3">AR01</strain>
    </source>
</reference>
<dbReference type="Gene3D" id="3.90.550.10">
    <property type="entry name" value="Spore Coat Polysaccharide Biosynthesis Protein SpsA, Chain A"/>
    <property type="match status" value="1"/>
</dbReference>
<dbReference type="RefSeq" id="WP_254166876.1">
    <property type="nucleotide sequence ID" value="NZ_JANAFB010000022.1"/>
</dbReference>
<dbReference type="GO" id="GO:0050518">
    <property type="term" value="F:2-C-methyl-D-erythritol 4-phosphate cytidylyltransferase activity"/>
    <property type="evidence" value="ECO:0007669"/>
    <property type="project" value="TreeGrafter"/>
</dbReference>
<name>A0A9X2HDU6_9MICC</name>
<dbReference type="Pfam" id="PF01128">
    <property type="entry name" value="IspD"/>
    <property type="match status" value="1"/>
</dbReference>